<comment type="caution">
    <text evidence="1">The sequence shown here is derived from an EMBL/GenBank/DDBJ whole genome shotgun (WGS) entry which is preliminary data.</text>
</comment>
<dbReference type="Proteomes" id="UP000294958">
    <property type="component" value="Unassembled WGS sequence"/>
</dbReference>
<dbReference type="OrthoDB" id="9945834at2"/>
<name>A0A4R6YH45_9HYPH</name>
<keyword evidence="2" id="KW-1185">Reference proteome</keyword>
<sequence>MAGLKIVASMPDFFAHAGDGALRDKAGFGCFCARCGRAVSAPFGYEKALIWCLYCGIDAGHVPAIDTPWGHRWTFGVTREECVDDRRALDCGEFEAMAEARARREGRVIDLLPR</sequence>
<organism evidence="1 2">
    <name type="scientific">Aquamicrobium defluvii</name>
    <dbReference type="NCBI Taxonomy" id="69279"/>
    <lineage>
        <taxon>Bacteria</taxon>
        <taxon>Pseudomonadati</taxon>
        <taxon>Pseudomonadota</taxon>
        <taxon>Alphaproteobacteria</taxon>
        <taxon>Hyphomicrobiales</taxon>
        <taxon>Phyllobacteriaceae</taxon>
        <taxon>Aquamicrobium</taxon>
    </lineage>
</organism>
<reference evidence="1 2" key="1">
    <citation type="submission" date="2019-03" db="EMBL/GenBank/DDBJ databases">
        <title>Genomic Encyclopedia of Type Strains, Phase IV (KMG-IV): sequencing the most valuable type-strain genomes for metagenomic binning, comparative biology and taxonomic classification.</title>
        <authorList>
            <person name="Goeker M."/>
        </authorList>
    </citation>
    <scope>NUCLEOTIDE SEQUENCE [LARGE SCALE GENOMIC DNA]</scope>
    <source>
        <strain evidence="1 2">DSM 11603</strain>
    </source>
</reference>
<protein>
    <submittedName>
        <fullName evidence="1">Uncharacterized protein</fullName>
    </submittedName>
</protein>
<dbReference type="RefSeq" id="WP_133674937.1">
    <property type="nucleotide sequence ID" value="NZ_SNZF01000008.1"/>
</dbReference>
<evidence type="ECO:0000313" key="1">
    <source>
        <dbReference type="EMBL" id="TDR35705.1"/>
    </source>
</evidence>
<evidence type="ECO:0000313" key="2">
    <source>
        <dbReference type="Proteomes" id="UP000294958"/>
    </source>
</evidence>
<dbReference type="AlphaFoldDB" id="A0A4R6YH45"/>
<proteinExistence type="predicted"/>
<gene>
    <name evidence="1" type="ORF">DES43_108130</name>
</gene>
<dbReference type="EMBL" id="SNZF01000008">
    <property type="protein sequence ID" value="TDR35705.1"/>
    <property type="molecule type" value="Genomic_DNA"/>
</dbReference>
<accession>A0A4R6YH45</accession>